<dbReference type="GO" id="GO:0005886">
    <property type="term" value="C:plasma membrane"/>
    <property type="evidence" value="ECO:0007669"/>
    <property type="project" value="UniProtKB-SubCell"/>
</dbReference>
<evidence type="ECO:0000256" key="5">
    <source>
        <dbReference type="ARBA" id="ARBA00022573"/>
    </source>
</evidence>
<evidence type="ECO:0000256" key="3">
    <source>
        <dbReference type="ARBA" id="ARBA00006263"/>
    </source>
</evidence>
<organism evidence="10 11">
    <name type="scientific">Aquisalimonas asiatica</name>
    <dbReference type="NCBI Taxonomy" id="406100"/>
    <lineage>
        <taxon>Bacteria</taxon>
        <taxon>Pseudomonadati</taxon>
        <taxon>Pseudomonadota</taxon>
        <taxon>Gammaproteobacteria</taxon>
        <taxon>Chromatiales</taxon>
        <taxon>Ectothiorhodospiraceae</taxon>
        <taxon>Aquisalimonas</taxon>
    </lineage>
</organism>
<sequence length="310" mass="32146">MLTALVCIGAVILDTLLGEPRRLHPLVLFGALADAVERRFNPDGHGSIASGLTAAAVLLAPPVLVAVVLALVLPPVVLVALEIVVLYLAIGPRSLGDHARAVATPLIHGDLAGARDAVGAMVSRDTRALDQRGVAGAASESVLENGADAVFASLFWYLVAGLPGVILHRLVNTLDAMWGYRTPRYLLFGRVVARLDDALNWIPARLTALAYAASGRTATALSCWFRQAGAWESPNAGPVMAAGAGALGVTLGGAAPYRDGWRERPPLGEGPPPDGATIDAAVVLVRRAVFCWLAVILLGGMAWSLITAAG</sequence>
<evidence type="ECO:0000256" key="6">
    <source>
        <dbReference type="ARBA" id="ARBA00022692"/>
    </source>
</evidence>
<dbReference type="HAMAP" id="MF_00024">
    <property type="entry name" value="CobD_CbiB"/>
    <property type="match status" value="1"/>
</dbReference>
<evidence type="ECO:0000256" key="1">
    <source>
        <dbReference type="ARBA" id="ARBA00004651"/>
    </source>
</evidence>
<evidence type="ECO:0000313" key="11">
    <source>
        <dbReference type="Proteomes" id="UP000199657"/>
    </source>
</evidence>
<gene>
    <name evidence="9" type="primary">cobD</name>
    <name evidence="10" type="ORF">SAMN04488052_106153</name>
</gene>
<dbReference type="PANTHER" id="PTHR34308:SF1">
    <property type="entry name" value="COBALAMIN BIOSYNTHESIS PROTEIN CBIB"/>
    <property type="match status" value="1"/>
</dbReference>
<dbReference type="RefSeq" id="WP_091644903.1">
    <property type="nucleotide sequence ID" value="NZ_FOEG01000006.1"/>
</dbReference>
<dbReference type="STRING" id="406100.SAMN04488052_106153"/>
<evidence type="ECO:0000313" key="10">
    <source>
        <dbReference type="EMBL" id="SEP01700.1"/>
    </source>
</evidence>
<comment type="subcellular location">
    <subcellularLocation>
        <location evidence="1 9">Cell membrane</location>
        <topology evidence="1 9">Multi-pass membrane protein</topology>
    </subcellularLocation>
</comment>
<name>A0A1H8UEP3_9GAMM</name>
<protein>
    <recommendedName>
        <fullName evidence="9">Cobalamin biosynthesis protein CobD</fullName>
    </recommendedName>
</protein>
<dbReference type="PANTHER" id="PTHR34308">
    <property type="entry name" value="COBALAMIN BIOSYNTHESIS PROTEIN CBIB"/>
    <property type="match status" value="1"/>
</dbReference>
<feature type="transmembrane region" description="Helical" evidence="9">
    <location>
        <begin position="289"/>
        <end position="309"/>
    </location>
</feature>
<accession>A0A1H8UEP3</accession>
<feature type="transmembrane region" description="Helical" evidence="9">
    <location>
        <begin position="63"/>
        <end position="90"/>
    </location>
</feature>
<dbReference type="GO" id="GO:0048472">
    <property type="term" value="F:threonine-phosphate decarboxylase activity"/>
    <property type="evidence" value="ECO:0007669"/>
    <property type="project" value="InterPro"/>
</dbReference>
<dbReference type="GO" id="GO:0015420">
    <property type="term" value="F:ABC-type vitamin B12 transporter activity"/>
    <property type="evidence" value="ECO:0007669"/>
    <property type="project" value="UniProtKB-UniRule"/>
</dbReference>
<comment type="function">
    <text evidence="9">Converts cobyric acid to cobinamide by the addition of aminopropanol on the F carboxylic group.</text>
</comment>
<comment type="caution">
    <text evidence="9">Lacks conserved residue(s) required for the propagation of feature annotation.</text>
</comment>
<comment type="pathway">
    <text evidence="2 9">Cofactor biosynthesis; adenosylcobalamin biosynthesis.</text>
</comment>
<dbReference type="UniPathway" id="UPA00148"/>
<keyword evidence="5 9" id="KW-0169">Cobalamin biosynthesis</keyword>
<dbReference type="Pfam" id="PF03186">
    <property type="entry name" value="CobD_Cbib"/>
    <property type="match status" value="1"/>
</dbReference>
<dbReference type="InterPro" id="IPR004485">
    <property type="entry name" value="Cobalamin_biosynth_CobD/CbiB"/>
</dbReference>
<dbReference type="EMBL" id="FOEG01000006">
    <property type="protein sequence ID" value="SEP01700.1"/>
    <property type="molecule type" value="Genomic_DNA"/>
</dbReference>
<evidence type="ECO:0000256" key="8">
    <source>
        <dbReference type="ARBA" id="ARBA00023136"/>
    </source>
</evidence>
<dbReference type="NCBIfam" id="TIGR00380">
    <property type="entry name" value="cobal_cbiB"/>
    <property type="match status" value="1"/>
</dbReference>
<reference evidence="10 11" key="1">
    <citation type="submission" date="2016-10" db="EMBL/GenBank/DDBJ databases">
        <authorList>
            <person name="de Groot N.N."/>
        </authorList>
    </citation>
    <scope>NUCLEOTIDE SEQUENCE [LARGE SCALE GENOMIC DNA]</scope>
    <source>
        <strain evidence="10 11">CGMCC 1.6291</strain>
    </source>
</reference>
<dbReference type="AlphaFoldDB" id="A0A1H8UEP3"/>
<keyword evidence="7 9" id="KW-1133">Transmembrane helix</keyword>
<comment type="similarity">
    <text evidence="3 9">Belongs to the CobD/CbiB family.</text>
</comment>
<keyword evidence="8 9" id="KW-0472">Membrane</keyword>
<keyword evidence="4 9" id="KW-1003">Cell membrane</keyword>
<evidence type="ECO:0000256" key="7">
    <source>
        <dbReference type="ARBA" id="ARBA00022989"/>
    </source>
</evidence>
<dbReference type="Proteomes" id="UP000199657">
    <property type="component" value="Unassembled WGS sequence"/>
</dbReference>
<dbReference type="OrthoDB" id="9811967at2"/>
<evidence type="ECO:0000256" key="4">
    <source>
        <dbReference type="ARBA" id="ARBA00022475"/>
    </source>
</evidence>
<keyword evidence="6 9" id="KW-0812">Transmembrane</keyword>
<evidence type="ECO:0000256" key="9">
    <source>
        <dbReference type="HAMAP-Rule" id="MF_00024"/>
    </source>
</evidence>
<keyword evidence="11" id="KW-1185">Reference proteome</keyword>
<dbReference type="GO" id="GO:0009236">
    <property type="term" value="P:cobalamin biosynthetic process"/>
    <property type="evidence" value="ECO:0007669"/>
    <property type="project" value="UniProtKB-UniRule"/>
</dbReference>
<proteinExistence type="inferred from homology"/>
<evidence type="ECO:0000256" key="2">
    <source>
        <dbReference type="ARBA" id="ARBA00004953"/>
    </source>
</evidence>